<gene>
    <name evidence="4" type="ORF">BSAL_39215</name>
</gene>
<dbReference type="CDD" id="cd00519">
    <property type="entry name" value="Lipase_3"/>
    <property type="match status" value="1"/>
</dbReference>
<dbReference type="OrthoDB" id="438440at2759"/>
<dbReference type="Gene3D" id="3.40.50.1820">
    <property type="entry name" value="alpha/beta hydrolase"/>
    <property type="match status" value="1"/>
</dbReference>
<dbReference type="GO" id="GO:0006629">
    <property type="term" value="P:lipid metabolic process"/>
    <property type="evidence" value="ECO:0007669"/>
    <property type="project" value="InterPro"/>
</dbReference>
<dbReference type="InterPro" id="IPR029058">
    <property type="entry name" value="AB_hydrolase_fold"/>
</dbReference>
<dbReference type="InterPro" id="IPR051218">
    <property type="entry name" value="Sec_MonoDiacylglyc_Lipase"/>
</dbReference>
<dbReference type="Proteomes" id="UP000051952">
    <property type="component" value="Unassembled WGS sequence"/>
</dbReference>
<accession>A0A0S4JR03</accession>
<dbReference type="VEuPathDB" id="TriTrypDB:BSAL_39215"/>
<feature type="region of interest" description="Disordered" evidence="1">
    <location>
        <begin position="835"/>
        <end position="856"/>
    </location>
</feature>
<feature type="region of interest" description="Disordered" evidence="1">
    <location>
        <begin position="420"/>
        <end position="455"/>
    </location>
</feature>
<keyword evidence="2" id="KW-1133">Transmembrane helix</keyword>
<dbReference type="Pfam" id="PF01764">
    <property type="entry name" value="Lipase_3"/>
    <property type="match status" value="1"/>
</dbReference>
<organism evidence="4 5">
    <name type="scientific">Bodo saltans</name>
    <name type="common">Flagellated protozoan</name>
    <dbReference type="NCBI Taxonomy" id="75058"/>
    <lineage>
        <taxon>Eukaryota</taxon>
        <taxon>Discoba</taxon>
        <taxon>Euglenozoa</taxon>
        <taxon>Kinetoplastea</taxon>
        <taxon>Metakinetoplastina</taxon>
        <taxon>Eubodonida</taxon>
        <taxon>Bodonidae</taxon>
        <taxon>Bodo</taxon>
    </lineage>
</organism>
<dbReference type="AlphaFoldDB" id="A0A0S4JR03"/>
<feature type="transmembrane region" description="Helical" evidence="2">
    <location>
        <begin position="31"/>
        <end position="50"/>
    </location>
</feature>
<dbReference type="PANTHER" id="PTHR45856">
    <property type="entry name" value="ALPHA/BETA-HYDROLASES SUPERFAMILY PROTEIN"/>
    <property type="match status" value="1"/>
</dbReference>
<proteinExistence type="predicted"/>
<keyword evidence="5" id="KW-1185">Reference proteome</keyword>
<dbReference type="SUPFAM" id="SSF53474">
    <property type="entry name" value="alpha/beta-Hydrolases"/>
    <property type="match status" value="1"/>
</dbReference>
<evidence type="ECO:0000313" key="5">
    <source>
        <dbReference type="Proteomes" id="UP000051952"/>
    </source>
</evidence>
<protein>
    <submittedName>
        <fullName evidence="4">Lipase, putative</fullName>
    </submittedName>
</protein>
<feature type="region of interest" description="Disordered" evidence="1">
    <location>
        <begin position="590"/>
        <end position="611"/>
    </location>
</feature>
<dbReference type="InterPro" id="IPR002921">
    <property type="entry name" value="Fungal_lipase-type"/>
</dbReference>
<dbReference type="PANTHER" id="PTHR45856:SF11">
    <property type="entry name" value="FUNGAL LIPASE-LIKE DOMAIN-CONTAINING PROTEIN"/>
    <property type="match status" value="1"/>
</dbReference>
<feature type="domain" description="Fungal lipase-type" evidence="3">
    <location>
        <begin position="565"/>
        <end position="751"/>
    </location>
</feature>
<feature type="compositionally biased region" description="Basic residues" evidence="1">
    <location>
        <begin position="376"/>
        <end position="388"/>
    </location>
</feature>
<reference evidence="5" key="1">
    <citation type="submission" date="2015-09" db="EMBL/GenBank/DDBJ databases">
        <authorList>
            <consortium name="Pathogen Informatics"/>
        </authorList>
    </citation>
    <scope>NUCLEOTIDE SEQUENCE [LARGE SCALE GENOMIC DNA]</scope>
    <source>
        <strain evidence="5">Lake Konstanz</strain>
    </source>
</reference>
<feature type="transmembrane region" description="Helical" evidence="2">
    <location>
        <begin position="89"/>
        <end position="112"/>
    </location>
</feature>
<keyword evidence="2" id="KW-0472">Membrane</keyword>
<feature type="region of interest" description="Disordered" evidence="1">
    <location>
        <begin position="366"/>
        <end position="408"/>
    </location>
</feature>
<keyword evidence="2" id="KW-0812">Transmembrane</keyword>
<evidence type="ECO:0000256" key="1">
    <source>
        <dbReference type="SAM" id="MobiDB-lite"/>
    </source>
</evidence>
<feature type="compositionally biased region" description="Low complexity" evidence="1">
    <location>
        <begin position="428"/>
        <end position="437"/>
    </location>
</feature>
<evidence type="ECO:0000256" key="2">
    <source>
        <dbReference type="SAM" id="Phobius"/>
    </source>
</evidence>
<sequence length="856" mass="93765">MVAAVKGEYDLQPQLTTTGNYNHDEDTAGNVTWIGALSALPMLGIAWYYHQRTLFARYPKGVADMSSPASFGVPSHRHNTRPFVIAARYLMPFCIAATFFLSYAYILTYMHLSYLLPSYNNGHLVEVLLTGLLGWTVAVALVPVRKSLATHPPRPCIYPPKWSTSFDPAVPLWCQLPWRSAYDQGIASGVLPNCGYAFLTEEHEAMFHRAQREFRIEQLIGEYNAGVQKRHEQHPSAIVPPSRSFFCWETAVRCVNISNETYNDLEGDVDLVEFTRNETYEPDEFEACVVQNCCCCVTTMLMSGGGCAGEREEDDVLPTEAAAAATFTTTPTVPLVVLSQHHQFDYERTPYVMGPSKRRFGEAGAVAVDPSGGSARKQRSHRRTHHHGTVPNDRDEDDALNGSPRKTSAPHVVVVSFEEPSADHSYHPLSSSTSPTKTPKKNINTAAASPSRRLAAKRPPPILVVEATLQATSHKSEPPMCCVNTTSENLPGPSPAEEVLATTHNSASSSSAVPLALVNLVAPKGQINVSRYGYQLIKVLDVFGVRVLIAATPPNTSGRHPHLSIAFRGTVNIRNALTNVNARTLEHPEMKQSLSATNTDGEGGATKESSSSGEAAEVHSGFWGAFQQILPTLASALHEFYFPASINATIAQKDLTGVSCPVPSEWAQQLTHVVVMGHSLGGVLAMLCAYSIARGTLYQEVFSKLQVRPELRCYTFGSPRLGNAYLSNVYASAVPETYRVINENDVISHVGLCWHEYNGREVRINRDGDAVIEGTYLETCFASSLTQGVGSRFKNHLLDRYGNSFDNCLCSRNLRMLSPECCSFMMVHVDQENNYDDDDSSDDASSAASDVCDTPQ</sequence>
<evidence type="ECO:0000259" key="3">
    <source>
        <dbReference type="Pfam" id="PF01764"/>
    </source>
</evidence>
<dbReference type="EMBL" id="CYKH01002080">
    <property type="protein sequence ID" value="CUG92755.1"/>
    <property type="molecule type" value="Genomic_DNA"/>
</dbReference>
<evidence type="ECO:0000313" key="4">
    <source>
        <dbReference type="EMBL" id="CUG92755.1"/>
    </source>
</evidence>
<name>A0A0S4JR03_BODSA</name>